<dbReference type="Pfam" id="PF03695">
    <property type="entry name" value="UPF0149"/>
    <property type="match status" value="1"/>
</dbReference>
<gene>
    <name evidence="1" type="ORF">ENJ12_03605</name>
</gene>
<protein>
    <submittedName>
        <fullName evidence="1">Uncharacterized protein</fullName>
    </submittedName>
</protein>
<evidence type="ECO:0000313" key="1">
    <source>
        <dbReference type="EMBL" id="HEC05909.1"/>
    </source>
</evidence>
<dbReference type="Proteomes" id="UP000886339">
    <property type="component" value="Unassembled WGS sequence"/>
</dbReference>
<organism evidence="1">
    <name type="scientific">Thiolapillus brandeum</name>
    <dbReference type="NCBI Taxonomy" id="1076588"/>
    <lineage>
        <taxon>Bacteria</taxon>
        <taxon>Pseudomonadati</taxon>
        <taxon>Pseudomonadota</taxon>
        <taxon>Gammaproteobacteria</taxon>
        <taxon>Chromatiales</taxon>
        <taxon>Sedimenticolaceae</taxon>
        <taxon>Thiolapillus</taxon>
    </lineage>
</organism>
<dbReference type="AlphaFoldDB" id="A0A831RVV3"/>
<proteinExistence type="predicted"/>
<dbReference type="InterPro" id="IPR011978">
    <property type="entry name" value="YgfB-like"/>
</dbReference>
<reference evidence="1" key="1">
    <citation type="journal article" date="2020" name="mSystems">
        <title>Genome- and Community-Level Interaction Insights into Carbon Utilization and Element Cycling Functions of Hydrothermarchaeota in Hydrothermal Sediment.</title>
        <authorList>
            <person name="Zhou Z."/>
            <person name="Liu Y."/>
            <person name="Xu W."/>
            <person name="Pan J."/>
            <person name="Luo Z.H."/>
            <person name="Li M."/>
        </authorList>
    </citation>
    <scope>NUCLEOTIDE SEQUENCE [LARGE SCALE GENOMIC DNA]</scope>
    <source>
        <strain evidence="1">HyVt-458</strain>
    </source>
</reference>
<comment type="caution">
    <text evidence="1">The sequence shown here is derived from an EMBL/GenBank/DDBJ whole genome shotgun (WGS) entry which is preliminary data.</text>
</comment>
<name>A0A831RVV3_9GAMM</name>
<sequence length="96" mass="10907">MEENYDEPLPLPYGWCEGYIMGWNAHGEDTLDAMAQDEEAALNLGPVAAFMMYEEDQLLAPPNEAEHRQAADLLAESAVDLFRWWLPRRDNPVGRA</sequence>
<dbReference type="EMBL" id="DRLF01000135">
    <property type="protein sequence ID" value="HEC05909.1"/>
    <property type="molecule type" value="Genomic_DNA"/>
</dbReference>
<accession>A0A831RVV3</accession>